<organism evidence="2 3">
    <name type="scientific">Fulvitalea axinellae</name>
    <dbReference type="NCBI Taxonomy" id="1182444"/>
    <lineage>
        <taxon>Bacteria</taxon>
        <taxon>Pseudomonadati</taxon>
        <taxon>Bacteroidota</taxon>
        <taxon>Cytophagia</taxon>
        <taxon>Cytophagales</taxon>
        <taxon>Persicobacteraceae</taxon>
        <taxon>Fulvitalea</taxon>
    </lineage>
</organism>
<feature type="transmembrane region" description="Helical" evidence="1">
    <location>
        <begin position="214"/>
        <end position="237"/>
    </location>
</feature>
<feature type="transmembrane region" description="Helical" evidence="1">
    <location>
        <begin position="125"/>
        <end position="149"/>
    </location>
</feature>
<reference evidence="2 3" key="1">
    <citation type="submission" date="2021-12" db="EMBL/GenBank/DDBJ databases">
        <title>Genome sequencing of bacteria with rrn-lacking chromosome and rrn-plasmid.</title>
        <authorList>
            <person name="Anda M."/>
            <person name="Iwasaki W."/>
        </authorList>
    </citation>
    <scope>NUCLEOTIDE SEQUENCE [LARGE SCALE GENOMIC DNA]</scope>
    <source>
        <strain evidence="2 3">DSM 100852</strain>
    </source>
</reference>
<feature type="transmembrane region" description="Helical" evidence="1">
    <location>
        <begin position="12"/>
        <end position="32"/>
    </location>
</feature>
<feature type="transmembrane region" description="Helical" evidence="1">
    <location>
        <begin position="339"/>
        <end position="357"/>
    </location>
</feature>
<protein>
    <submittedName>
        <fullName evidence="2">Membrane protein YkoS</fullName>
    </submittedName>
</protein>
<accession>A0AAU9CQK8</accession>
<evidence type="ECO:0000256" key="1">
    <source>
        <dbReference type="SAM" id="Phobius"/>
    </source>
</evidence>
<name>A0AAU9CQK8_9BACT</name>
<dbReference type="Pfam" id="PF19510">
    <property type="entry name" value="DUF6044"/>
    <property type="match status" value="1"/>
</dbReference>
<dbReference type="AlphaFoldDB" id="A0AAU9CQK8"/>
<dbReference type="RefSeq" id="WP_338391928.1">
    <property type="nucleotide sequence ID" value="NZ_AP025314.1"/>
</dbReference>
<sequence>MRTLLSIFSKENRLFTFGLTSIILYYLPYLILGENSYIRIHDNLDGEIIYRILLSQNPGEKIDQVMNGLPTFTMMSRHNVVVWIFKLFEPFTAYLLNDFFVRIIAFLGMYFLLKKKFLDNGPYSETIATGVAVCFALIPFYSIFSGLTVAGQPLVLFAFLNLTDQKPSLWNYLIIIIFTLYSSLVLSGVFILAGLGAFWLFLFIKDRSPKPHFLIALTLLTICYLAVEAELVGSYLFQKDFESHRNAQVFYQPEILRSIIKSVQFLSKTHYHSGSFYTVLVAPLAVLVFLFIRPRHKATLPVSIVILTIVGIYFAFPYIRFHFGEETKILKAFQWDRFYFLLPTLWMILFALTLFSLEKSKRWKKWIPVFIILQASIVIGGDIDYLNNYKTISGKASDQPNYRQFFASDLFAEIKTKIGEKAPNYRVVNVGIHPACALYNGFHTLDAYQTNYPMAYKNDFREIIEQELDRNKLISDNFDRWGNRCYTYSSELGLNSINSKNVTDSLMDFRFNTKKFKAMGGSHIISAVPIKCSARNNLQFVEKFENDSSFYRLYLYKVTKRKYPKLGKTNKIHNLSNP</sequence>
<keyword evidence="1" id="KW-0812">Transmembrane</keyword>
<keyword evidence="1" id="KW-1133">Transmembrane helix</keyword>
<feature type="transmembrane region" description="Helical" evidence="1">
    <location>
        <begin position="274"/>
        <end position="292"/>
    </location>
</feature>
<dbReference type="EMBL" id="AP025314">
    <property type="protein sequence ID" value="BDD10368.1"/>
    <property type="molecule type" value="Genomic_DNA"/>
</dbReference>
<keyword evidence="3" id="KW-1185">Reference proteome</keyword>
<gene>
    <name evidence="2" type="primary">ykoS</name>
    <name evidence="2" type="ORF">FUAX_28000</name>
</gene>
<dbReference type="Proteomes" id="UP001348817">
    <property type="component" value="Chromosome"/>
</dbReference>
<dbReference type="KEGG" id="fax:FUAX_28000"/>
<dbReference type="InterPro" id="IPR046107">
    <property type="entry name" value="DUF6044"/>
</dbReference>
<proteinExistence type="predicted"/>
<feature type="transmembrane region" description="Helical" evidence="1">
    <location>
        <begin position="169"/>
        <end position="202"/>
    </location>
</feature>
<feature type="transmembrane region" description="Helical" evidence="1">
    <location>
        <begin position="299"/>
        <end position="319"/>
    </location>
</feature>
<evidence type="ECO:0000313" key="2">
    <source>
        <dbReference type="EMBL" id="BDD10368.1"/>
    </source>
</evidence>
<feature type="transmembrane region" description="Helical" evidence="1">
    <location>
        <begin position="91"/>
        <end position="113"/>
    </location>
</feature>
<keyword evidence="1" id="KW-0472">Membrane</keyword>
<evidence type="ECO:0000313" key="3">
    <source>
        <dbReference type="Proteomes" id="UP001348817"/>
    </source>
</evidence>